<dbReference type="Gene3D" id="3.40.50.11810">
    <property type="match status" value="1"/>
</dbReference>
<keyword evidence="7" id="KW-1185">Reference proteome</keyword>
<gene>
    <name evidence="6" type="ORF">cpu_04600</name>
</gene>
<comment type="caution">
    <text evidence="6">The sequence shown here is derived from an EMBL/GenBank/DDBJ whole genome shotgun (WGS) entry which is preliminary data.</text>
</comment>
<reference evidence="7" key="1">
    <citation type="submission" date="2016-12" db="EMBL/GenBank/DDBJ databases">
        <title>Draft Genome Sequences od Carboxydothermus pertinax and islandicus, Hydrogenogenic Carboxydotrophic Bacteria.</title>
        <authorList>
            <person name="Fukuyama Y."/>
            <person name="Ohmae K."/>
            <person name="Yoneda Y."/>
            <person name="Yoshida T."/>
            <person name="Sako Y."/>
        </authorList>
    </citation>
    <scope>NUCLEOTIDE SEQUENCE [LARGE SCALE GENOMIC DNA]</scope>
    <source>
        <strain evidence="7">Ug1</strain>
    </source>
</reference>
<dbReference type="PANTHER" id="PTHR42947:SF1">
    <property type="entry name" value="COB--COM HETERODISULFIDE REDUCTASE SUBUNIT B 1"/>
    <property type="match status" value="1"/>
</dbReference>
<evidence type="ECO:0000259" key="5">
    <source>
        <dbReference type="PROSITE" id="PS51379"/>
    </source>
</evidence>
<dbReference type="OrthoDB" id="9777685at2"/>
<keyword evidence="2" id="KW-0560">Oxidoreductase</keyword>
<organism evidence="6 7">
    <name type="scientific">Carboxydothermus pertinax</name>
    <dbReference type="NCBI Taxonomy" id="870242"/>
    <lineage>
        <taxon>Bacteria</taxon>
        <taxon>Bacillati</taxon>
        <taxon>Bacillota</taxon>
        <taxon>Clostridia</taxon>
        <taxon>Thermoanaerobacterales</taxon>
        <taxon>Thermoanaerobacteraceae</taxon>
        <taxon>Carboxydothermus</taxon>
    </lineage>
</organism>
<keyword evidence="4" id="KW-0411">Iron-sulfur</keyword>
<keyword evidence="3" id="KW-0408">Iron</keyword>
<keyword evidence="1" id="KW-0479">Metal-binding</keyword>
<sequence length="431" mass="48041">MKKITVFWGCQIPGRLTFMEKSTRLGLLALGYEIHDIPEFGCCPEKSLIKNEDEKLWLLNAARNLALAEKAGYHLVVACNGCSSTLKTAYVKLKGNPTLLAEVNEKLAEFGLMLKGTLKVYHLIEFLADEVGPGKIKQLVKKPLKGLKIGVHPGCHQNRPSPAAAFEDPLNPRKYDLLVQALGATTLDYQSKLMCCGNNLTLAGKLEDGWRMARTKIQELTKLGADALTVTCPACFMQFDQKQALFARQGDNLNLPVLTYMELLDLALGILPEELLLKDHRVDTGKFLQKAGLVPFSLPFNEEVLKRCLTCGACEYDCPSARTGVMSPQAVLKRFVGGDIEGLINSPEIWECVECHTCLEYCPQKFGMEKVFTWLKHEAMARGVYPDSLKAGYESFLKTGRLSKIDDRQRQKLGLPPLSSEEPKLYVEKLR</sequence>
<dbReference type="Pfam" id="PF02754">
    <property type="entry name" value="CCG"/>
    <property type="match status" value="2"/>
</dbReference>
<dbReference type="Pfam" id="PF13183">
    <property type="entry name" value="Fer4_8"/>
    <property type="match status" value="1"/>
</dbReference>
<dbReference type="PANTHER" id="PTHR42947">
    <property type="entry name" value="COB--COM HETERODISULFIDE REDUCTASE SUBUNIT B 1"/>
    <property type="match status" value="1"/>
</dbReference>
<dbReference type="PROSITE" id="PS51379">
    <property type="entry name" value="4FE4S_FER_2"/>
    <property type="match status" value="1"/>
</dbReference>
<dbReference type="RefSeq" id="WP_075858384.1">
    <property type="nucleotide sequence ID" value="NZ_BDJK01000006.1"/>
</dbReference>
<feature type="domain" description="4Fe-4S ferredoxin-type" evidence="5">
    <location>
        <begin position="296"/>
        <end position="329"/>
    </location>
</feature>
<evidence type="ECO:0000256" key="2">
    <source>
        <dbReference type="ARBA" id="ARBA00023002"/>
    </source>
</evidence>
<dbReference type="STRING" id="870242.cpu_04600"/>
<proteinExistence type="predicted"/>
<dbReference type="GO" id="GO:0016491">
    <property type="term" value="F:oxidoreductase activity"/>
    <property type="evidence" value="ECO:0007669"/>
    <property type="project" value="UniProtKB-KW"/>
</dbReference>
<dbReference type="InterPro" id="IPR017900">
    <property type="entry name" value="4Fe4S_Fe_S_CS"/>
</dbReference>
<dbReference type="EMBL" id="BDJK01000006">
    <property type="protein sequence ID" value="GAV21950.1"/>
    <property type="molecule type" value="Genomic_DNA"/>
</dbReference>
<dbReference type="Proteomes" id="UP000187485">
    <property type="component" value="Unassembled WGS sequence"/>
</dbReference>
<dbReference type="InterPro" id="IPR009051">
    <property type="entry name" value="Helical_ferredxn"/>
</dbReference>
<name>A0A1L8CSQ0_9THEO</name>
<dbReference type="SUPFAM" id="SSF46548">
    <property type="entry name" value="alpha-helical ferredoxin"/>
    <property type="match status" value="1"/>
</dbReference>
<evidence type="ECO:0000256" key="3">
    <source>
        <dbReference type="ARBA" id="ARBA00023004"/>
    </source>
</evidence>
<accession>A0A1L8CSQ0</accession>
<dbReference type="Gene3D" id="1.10.1060.10">
    <property type="entry name" value="Alpha-helical ferredoxin"/>
    <property type="match status" value="1"/>
</dbReference>
<dbReference type="GO" id="GO:0051536">
    <property type="term" value="F:iron-sulfur cluster binding"/>
    <property type="evidence" value="ECO:0007669"/>
    <property type="project" value="UniProtKB-KW"/>
</dbReference>
<dbReference type="InterPro" id="IPR004017">
    <property type="entry name" value="Cys_rich_dom"/>
</dbReference>
<evidence type="ECO:0000313" key="6">
    <source>
        <dbReference type="EMBL" id="GAV21950.1"/>
    </source>
</evidence>
<dbReference type="GO" id="GO:0046872">
    <property type="term" value="F:metal ion binding"/>
    <property type="evidence" value="ECO:0007669"/>
    <property type="project" value="UniProtKB-KW"/>
</dbReference>
<dbReference type="InterPro" id="IPR017896">
    <property type="entry name" value="4Fe4S_Fe-S-bd"/>
</dbReference>
<dbReference type="InterPro" id="IPR051278">
    <property type="entry name" value="HdrB/HdrD_reductase"/>
</dbReference>
<dbReference type="Gene3D" id="1.20.1050.140">
    <property type="match status" value="1"/>
</dbReference>
<dbReference type="AlphaFoldDB" id="A0A1L8CSQ0"/>
<dbReference type="PROSITE" id="PS00198">
    <property type="entry name" value="4FE4S_FER_1"/>
    <property type="match status" value="2"/>
</dbReference>
<evidence type="ECO:0000313" key="7">
    <source>
        <dbReference type="Proteomes" id="UP000187485"/>
    </source>
</evidence>
<evidence type="ECO:0000256" key="4">
    <source>
        <dbReference type="ARBA" id="ARBA00023014"/>
    </source>
</evidence>
<protein>
    <submittedName>
        <fullName evidence="6">Heterodisulfide reductase, B/C subunits</fullName>
    </submittedName>
</protein>
<evidence type="ECO:0000256" key="1">
    <source>
        <dbReference type="ARBA" id="ARBA00022723"/>
    </source>
</evidence>